<gene>
    <name evidence="2" type="primary">LOC112681452</name>
</gene>
<dbReference type="PANTHER" id="PTHR45913:SF21">
    <property type="entry name" value="DUF4371 DOMAIN-CONTAINING PROTEIN"/>
    <property type="match status" value="1"/>
</dbReference>
<dbReference type="AlphaFoldDB" id="A0A8B8FAQ7"/>
<organism evidence="1 2">
    <name type="scientific">Sipha flava</name>
    <name type="common">yellow sugarcane aphid</name>
    <dbReference type="NCBI Taxonomy" id="143950"/>
    <lineage>
        <taxon>Eukaryota</taxon>
        <taxon>Metazoa</taxon>
        <taxon>Ecdysozoa</taxon>
        <taxon>Arthropoda</taxon>
        <taxon>Hexapoda</taxon>
        <taxon>Insecta</taxon>
        <taxon>Pterygota</taxon>
        <taxon>Neoptera</taxon>
        <taxon>Paraneoptera</taxon>
        <taxon>Hemiptera</taxon>
        <taxon>Sternorrhyncha</taxon>
        <taxon>Aphidomorpha</taxon>
        <taxon>Aphidoidea</taxon>
        <taxon>Aphididae</taxon>
        <taxon>Sipha</taxon>
    </lineage>
</organism>
<dbReference type="Proteomes" id="UP000694846">
    <property type="component" value="Unplaced"/>
</dbReference>
<dbReference type="PANTHER" id="PTHR45913">
    <property type="entry name" value="EPM2A-INTERACTING PROTEIN 1"/>
    <property type="match status" value="1"/>
</dbReference>
<dbReference type="SUPFAM" id="SSF53098">
    <property type="entry name" value="Ribonuclease H-like"/>
    <property type="match status" value="1"/>
</dbReference>
<dbReference type="GeneID" id="112681452"/>
<evidence type="ECO:0000313" key="1">
    <source>
        <dbReference type="Proteomes" id="UP000694846"/>
    </source>
</evidence>
<evidence type="ECO:0000313" key="2">
    <source>
        <dbReference type="RefSeq" id="XP_025407487.1"/>
    </source>
</evidence>
<dbReference type="RefSeq" id="XP_025407487.1">
    <property type="nucleotide sequence ID" value="XM_025551702.1"/>
</dbReference>
<sequence>MTENEDQNLTTRFIDDYSLRQDKLKTMKLKLNQEQSVFKNPNKLAQNVTIASFKVAYLLGKKKKPFSDGELIKEASDSLFTDFKNKSEILGAISSIQLSSNTVMRRIGAISSNQKTQLQTDLSKCSYFSLQMDESNDMIDTSQLSIFIKMCFNDFSVKEEFLKVLSLTGRTRGEDIYKTFKQFVEEEEIPIEKLASITTDGAPSFCGNKKGFLALCKNDNSFPHFFQYHCIIHQQACGTVININNVMELVVKIVNSIRDKALKRRLFRELMDEVDCHYGDLLLHSNVRWLSKELQGKEKQIIDMISHVQAFSSKLAYWENKMKNGDFQLFPTLQETIINYSENVYEPTNHINIIQHLRSEFKRRFNDFKILEPVAQFISNPFTGDVETKANEIGNLFNLDITVLEMEIITLQNDSILKITSEF</sequence>
<protein>
    <submittedName>
        <fullName evidence="2">General transcription factor II-I repeat domain-containing protein 2-like</fullName>
    </submittedName>
</protein>
<accession>A0A8B8FAQ7</accession>
<proteinExistence type="predicted"/>
<dbReference type="OrthoDB" id="6599113at2759"/>
<name>A0A8B8FAQ7_9HEMI</name>
<dbReference type="InterPro" id="IPR012337">
    <property type="entry name" value="RNaseH-like_sf"/>
</dbReference>
<keyword evidence="1" id="KW-1185">Reference proteome</keyword>
<reference evidence="2" key="1">
    <citation type="submission" date="2025-08" db="UniProtKB">
        <authorList>
            <consortium name="RefSeq"/>
        </authorList>
    </citation>
    <scope>IDENTIFICATION</scope>
    <source>
        <tissue evidence="2">Whole body</tissue>
    </source>
</reference>